<dbReference type="EMBL" id="CAJOBB010000020">
    <property type="protein sequence ID" value="CAF3514468.1"/>
    <property type="molecule type" value="Genomic_DNA"/>
</dbReference>
<gene>
    <name evidence="1" type="ORF">IZO911_LOCUS31554</name>
    <name evidence="2" type="ORF">KXQ929_LOCUS798</name>
</gene>
<accession>A0A815AAL0</accession>
<dbReference type="EMBL" id="CAJNOE010000522">
    <property type="protein sequence ID" value="CAF1254879.1"/>
    <property type="molecule type" value="Genomic_DNA"/>
</dbReference>
<name>A0A815AAL0_9BILA</name>
<sequence>MFLNNNNNKNNHQQTLNNNTVQIPSLNSISKEFEALKCIPIQQETVFNEMFVQYYQCSNNNNRVNLNVKVEITQNLAPIKHLR</sequence>
<evidence type="ECO:0000313" key="3">
    <source>
        <dbReference type="Proteomes" id="UP000663860"/>
    </source>
</evidence>
<dbReference type="Proteomes" id="UP000663868">
    <property type="component" value="Unassembled WGS sequence"/>
</dbReference>
<evidence type="ECO:0000313" key="1">
    <source>
        <dbReference type="EMBL" id="CAF1254879.1"/>
    </source>
</evidence>
<protein>
    <submittedName>
        <fullName evidence="1">Uncharacterized protein</fullName>
    </submittedName>
</protein>
<dbReference type="AlphaFoldDB" id="A0A815AAL0"/>
<proteinExistence type="predicted"/>
<comment type="caution">
    <text evidence="1">The sequence shown here is derived from an EMBL/GenBank/DDBJ whole genome shotgun (WGS) entry which is preliminary data.</text>
</comment>
<dbReference type="Proteomes" id="UP000663860">
    <property type="component" value="Unassembled WGS sequence"/>
</dbReference>
<organism evidence="1 3">
    <name type="scientific">Adineta steineri</name>
    <dbReference type="NCBI Taxonomy" id="433720"/>
    <lineage>
        <taxon>Eukaryota</taxon>
        <taxon>Metazoa</taxon>
        <taxon>Spiralia</taxon>
        <taxon>Gnathifera</taxon>
        <taxon>Rotifera</taxon>
        <taxon>Eurotatoria</taxon>
        <taxon>Bdelloidea</taxon>
        <taxon>Adinetida</taxon>
        <taxon>Adinetidae</taxon>
        <taxon>Adineta</taxon>
    </lineage>
</organism>
<evidence type="ECO:0000313" key="2">
    <source>
        <dbReference type="EMBL" id="CAF3514468.1"/>
    </source>
</evidence>
<reference evidence="1" key="1">
    <citation type="submission" date="2021-02" db="EMBL/GenBank/DDBJ databases">
        <authorList>
            <person name="Nowell W R."/>
        </authorList>
    </citation>
    <scope>NUCLEOTIDE SEQUENCE</scope>
</reference>